<dbReference type="UniPathway" id="UPA00109">
    <property type="reaction ID" value="UER00183"/>
</dbReference>
<dbReference type="Pfam" id="PF00274">
    <property type="entry name" value="Glycolytic"/>
    <property type="match status" value="1"/>
</dbReference>
<dbReference type="NCBIfam" id="NF003784">
    <property type="entry name" value="PRK05377.1"/>
    <property type="match status" value="1"/>
</dbReference>
<dbReference type="SUPFAM" id="SSF51569">
    <property type="entry name" value="Aldolase"/>
    <property type="match status" value="1"/>
</dbReference>
<keyword evidence="5 7" id="KW-0456">Lyase</keyword>
<sequence>MSDTMQAEMVKSDPAMAEQMRSGDGFIAALDQSGGSTPKALKLYGVGEDAYSNDAEMFALVHEMRARIIKSPAFNGNKVIAAILFERTMDGEIDGTPVAEYLWKECRVVPLLKVDKGLAAEEGGVQLMKPMPELDALCERAVAKGIFGTKMRSVVSAATPEGIKAVVAQQFEVGQQILSHGLIPIIEPEVTISIPDKAEAEDLLRDAILAQLDALPQGTQVMLKLTLPEKDNQYKPLVDHPAVMRVVALSGGYARDEANERLSRQTGMIASFSRALTEGLSADQSDEEFDQTLATSIISIYDASVAG</sequence>
<evidence type="ECO:0000256" key="6">
    <source>
        <dbReference type="ARBA" id="ARBA00029799"/>
    </source>
</evidence>
<dbReference type="GO" id="GO:0004332">
    <property type="term" value="F:fructose-bisphosphate aldolase activity"/>
    <property type="evidence" value="ECO:0007669"/>
    <property type="project" value="UniProtKB-EC"/>
</dbReference>
<accession>A0A1X6YQM5</accession>
<name>A0A1X6YQM5_9RHOB</name>
<comment type="similarity">
    <text evidence="2">Belongs to the class I fructose-bisphosphate aldolase family.</text>
</comment>
<evidence type="ECO:0000313" key="7">
    <source>
        <dbReference type="EMBL" id="SLN27627.1"/>
    </source>
</evidence>
<reference evidence="8" key="1">
    <citation type="submission" date="2017-03" db="EMBL/GenBank/DDBJ databases">
        <authorList>
            <person name="Rodrigo-Torres L."/>
            <person name="Arahal R.D."/>
            <person name="Lucena T."/>
        </authorList>
    </citation>
    <scope>NUCLEOTIDE SEQUENCE [LARGE SCALE GENOMIC DNA]</scope>
    <source>
        <strain evidence="8">CECT 7751</strain>
    </source>
</reference>
<dbReference type="GO" id="GO:0006096">
    <property type="term" value="P:glycolytic process"/>
    <property type="evidence" value="ECO:0007669"/>
    <property type="project" value="UniProtKB-UniPathway"/>
</dbReference>
<dbReference type="PANTHER" id="PTHR11627">
    <property type="entry name" value="FRUCTOSE-BISPHOSPHATE ALDOLASE"/>
    <property type="match status" value="1"/>
</dbReference>
<evidence type="ECO:0000256" key="1">
    <source>
        <dbReference type="ARBA" id="ARBA00004714"/>
    </source>
</evidence>
<keyword evidence="8" id="KW-1185">Reference proteome</keyword>
<proteinExistence type="inferred from homology"/>
<evidence type="ECO:0000256" key="2">
    <source>
        <dbReference type="ARBA" id="ARBA00010387"/>
    </source>
</evidence>
<organism evidence="7 8">
    <name type="scientific">Pseudooceanicola marinus</name>
    <dbReference type="NCBI Taxonomy" id="396013"/>
    <lineage>
        <taxon>Bacteria</taxon>
        <taxon>Pseudomonadati</taxon>
        <taxon>Pseudomonadota</taxon>
        <taxon>Alphaproteobacteria</taxon>
        <taxon>Rhodobacterales</taxon>
        <taxon>Paracoccaceae</taxon>
        <taxon>Pseudooceanicola</taxon>
    </lineage>
</organism>
<protein>
    <recommendedName>
        <fullName evidence="3">fructose-bisphosphate aldolase</fullName>
        <ecNumber evidence="3">4.1.2.13</ecNumber>
    </recommendedName>
    <alternativeName>
        <fullName evidence="6">Fructose-bisphosphate aldolase class I</fullName>
    </alternativeName>
</protein>
<dbReference type="Proteomes" id="UP000193963">
    <property type="component" value="Unassembled WGS sequence"/>
</dbReference>
<dbReference type="EMBL" id="FWFN01000002">
    <property type="protein sequence ID" value="SLN27627.1"/>
    <property type="molecule type" value="Genomic_DNA"/>
</dbReference>
<dbReference type="InterPro" id="IPR000741">
    <property type="entry name" value="FBA_I"/>
</dbReference>
<dbReference type="RefSeq" id="WP_232618244.1">
    <property type="nucleotide sequence ID" value="NZ_FWFN01000002.1"/>
</dbReference>
<evidence type="ECO:0000313" key="8">
    <source>
        <dbReference type="Proteomes" id="UP000193963"/>
    </source>
</evidence>
<evidence type="ECO:0000256" key="5">
    <source>
        <dbReference type="ARBA" id="ARBA00023239"/>
    </source>
</evidence>
<keyword evidence="4" id="KW-0324">Glycolysis</keyword>
<evidence type="ECO:0000256" key="4">
    <source>
        <dbReference type="ARBA" id="ARBA00023152"/>
    </source>
</evidence>
<dbReference type="AlphaFoldDB" id="A0A1X6YQM5"/>
<comment type="pathway">
    <text evidence="1">Carbohydrate degradation; glycolysis; D-glyceraldehyde 3-phosphate and glycerone phosphate from D-glucose: step 4/4.</text>
</comment>
<evidence type="ECO:0000256" key="3">
    <source>
        <dbReference type="ARBA" id="ARBA00013068"/>
    </source>
</evidence>
<dbReference type="Gene3D" id="3.20.20.70">
    <property type="entry name" value="Aldolase class I"/>
    <property type="match status" value="1"/>
</dbReference>
<dbReference type="EC" id="4.1.2.13" evidence="3"/>
<gene>
    <name evidence="7" type="primary">fda</name>
    <name evidence="7" type="ORF">PSM7751_01067</name>
</gene>
<dbReference type="InterPro" id="IPR013785">
    <property type="entry name" value="Aldolase_TIM"/>
</dbReference>